<dbReference type="PRINTS" id="PR00811">
    <property type="entry name" value="BCTERIALGSPD"/>
</dbReference>
<dbReference type="STRING" id="1703779.AMJ83_06750"/>
<name>A0A0S8FSE1_UNCW3</name>
<dbReference type="Pfam" id="PF07660">
    <property type="entry name" value="STN"/>
    <property type="match status" value="1"/>
</dbReference>
<dbReference type="Gene3D" id="2.60.40.3500">
    <property type="match status" value="1"/>
</dbReference>
<dbReference type="InterPro" id="IPR038591">
    <property type="entry name" value="NolW-like_sf"/>
</dbReference>
<dbReference type="InterPro" id="IPR005644">
    <property type="entry name" value="NolW-like"/>
</dbReference>
<evidence type="ECO:0000256" key="5">
    <source>
        <dbReference type="ARBA" id="ARBA00023237"/>
    </source>
</evidence>
<dbReference type="InterPro" id="IPR004846">
    <property type="entry name" value="T2SS/T3SS_dom"/>
</dbReference>
<dbReference type="Pfam" id="PF03958">
    <property type="entry name" value="Secretin_N"/>
    <property type="match status" value="1"/>
</dbReference>
<feature type="domain" description="Secretin/TonB short N-terminal" evidence="10">
    <location>
        <begin position="185"/>
        <end position="233"/>
    </location>
</feature>
<evidence type="ECO:0000256" key="8">
    <source>
        <dbReference type="SAM" id="MobiDB-lite"/>
    </source>
</evidence>
<comment type="subcellular location">
    <subcellularLocation>
        <location evidence="7">Cell outer membrane</location>
    </subcellularLocation>
    <subcellularLocation>
        <location evidence="1">Membrane</location>
    </subcellularLocation>
</comment>
<evidence type="ECO:0000256" key="6">
    <source>
        <dbReference type="RuleBase" id="RU004003"/>
    </source>
</evidence>
<feature type="compositionally biased region" description="Pro residues" evidence="8">
    <location>
        <begin position="143"/>
        <end position="153"/>
    </location>
</feature>
<evidence type="ECO:0000313" key="11">
    <source>
        <dbReference type="EMBL" id="KPK63470.1"/>
    </source>
</evidence>
<dbReference type="Pfam" id="PF11741">
    <property type="entry name" value="AMIN"/>
    <property type="match status" value="1"/>
</dbReference>
<dbReference type="Gene3D" id="3.30.1370.120">
    <property type="match status" value="1"/>
</dbReference>
<evidence type="ECO:0000259" key="10">
    <source>
        <dbReference type="SMART" id="SM00965"/>
    </source>
</evidence>
<feature type="chain" id="PRO_5006646394" description="Secretin/TonB short N-terminal domain-containing protein" evidence="9">
    <location>
        <begin position="18"/>
        <end position="533"/>
    </location>
</feature>
<evidence type="ECO:0000256" key="7">
    <source>
        <dbReference type="RuleBase" id="RU004004"/>
    </source>
</evidence>
<dbReference type="SMART" id="SM00965">
    <property type="entry name" value="STN"/>
    <property type="match status" value="1"/>
</dbReference>
<feature type="signal peptide" evidence="9">
    <location>
        <begin position="1"/>
        <end position="17"/>
    </location>
</feature>
<evidence type="ECO:0000313" key="12">
    <source>
        <dbReference type="Proteomes" id="UP000051373"/>
    </source>
</evidence>
<gene>
    <name evidence="11" type="ORF">AMJ83_06750</name>
</gene>
<dbReference type="AlphaFoldDB" id="A0A0S8FSE1"/>
<evidence type="ECO:0000256" key="9">
    <source>
        <dbReference type="SAM" id="SignalP"/>
    </source>
</evidence>
<sequence length="533" mass="57699">MRNVIILALSISLANGAAISDIVLAPEDINTKIVVKADAPFVANSFALKDPSRIVIDCSGVSSDLIGKKYTLNRGGIKELSITGFTEQPDLVRVIGTLDRDYSFLTSTEGDNFVLTLLAGASNTFLQWQASASNPAPTMPSEEPQPPVAPAPKPTATVTGRPISCDFEDADILTILRALSEYAGVNIVAGKDVKGTVTVRLHNVPWRRALEIILRASGYAYREDPGVIRVDTAENLDKQDYDLPVSSKVYKLEFAEPGKMLDKVTAMLSPKGKAHVDVRTNAIVVTEVAPVHDRIHQLIQLLDTPTPQVEIAVRVVNVATNATKELGVQWTLQGLESRILRADFQSNEIPTILGFGEFNIGTVPSLAQLSLAIDMLEERGKARTIAAPRVSAVDNEEAEVLQGERFGVPTLDISGNTVIQFYEAGTKLNVTPHINSLEEITMDIGVEVSDLDRPSALAGRPIVTTSEASSKVLVKDGNTVVIGGFIRQREAELVRGVPILMHIPLLGALFREKSTTYEDLELLIFITPTIIRG</sequence>
<reference evidence="11 12" key="1">
    <citation type="journal article" date="2015" name="Microbiome">
        <title>Genomic resolution of linkages in carbon, nitrogen, and sulfur cycling among widespread estuary sediment bacteria.</title>
        <authorList>
            <person name="Baker B.J."/>
            <person name="Lazar C.S."/>
            <person name="Teske A.P."/>
            <person name="Dick G.J."/>
        </authorList>
    </citation>
    <scope>NUCLEOTIDE SEQUENCE [LARGE SCALE GENOMIC DNA]</scope>
    <source>
        <strain evidence="11">SM23_42</strain>
    </source>
</reference>
<organism evidence="11 12">
    <name type="scientific">candidate division WOR_3 bacterium SM23_42</name>
    <dbReference type="NCBI Taxonomy" id="1703779"/>
    <lineage>
        <taxon>Bacteria</taxon>
        <taxon>Bacteria division WOR-3</taxon>
    </lineage>
</organism>
<dbReference type="Pfam" id="PF00263">
    <property type="entry name" value="Secretin"/>
    <property type="match status" value="1"/>
</dbReference>
<comment type="caution">
    <text evidence="11">The sequence shown here is derived from an EMBL/GenBank/DDBJ whole genome shotgun (WGS) entry which is preliminary data.</text>
</comment>
<dbReference type="InterPro" id="IPR021731">
    <property type="entry name" value="AMIN_dom"/>
</dbReference>
<keyword evidence="4" id="KW-0472">Membrane</keyword>
<keyword evidence="5" id="KW-0998">Cell outer membrane</keyword>
<dbReference type="InterPro" id="IPR051808">
    <property type="entry name" value="Type_IV_pilus_biogenesis"/>
</dbReference>
<dbReference type="Proteomes" id="UP000051373">
    <property type="component" value="Unassembled WGS sequence"/>
</dbReference>
<dbReference type="Gene3D" id="3.30.1370.130">
    <property type="match status" value="1"/>
</dbReference>
<dbReference type="InterPro" id="IPR011662">
    <property type="entry name" value="Secretin/TonB_short_N"/>
</dbReference>
<accession>A0A0S8FSE1</accession>
<feature type="region of interest" description="Disordered" evidence="8">
    <location>
        <begin position="132"/>
        <end position="156"/>
    </location>
</feature>
<evidence type="ECO:0000256" key="2">
    <source>
        <dbReference type="ARBA" id="ARBA00022448"/>
    </source>
</evidence>
<comment type="similarity">
    <text evidence="6">Belongs to the bacterial secretin family.</text>
</comment>
<evidence type="ECO:0000256" key="1">
    <source>
        <dbReference type="ARBA" id="ARBA00004370"/>
    </source>
</evidence>
<keyword evidence="2 7" id="KW-0813">Transport</keyword>
<dbReference type="PANTHER" id="PTHR30604">
    <property type="entry name" value="PROTEIN TRANSPORT PROTEIN HOFQ"/>
    <property type="match status" value="1"/>
</dbReference>
<dbReference type="GO" id="GO:0009279">
    <property type="term" value="C:cell outer membrane"/>
    <property type="evidence" value="ECO:0007669"/>
    <property type="project" value="UniProtKB-SubCell"/>
</dbReference>
<evidence type="ECO:0000256" key="3">
    <source>
        <dbReference type="ARBA" id="ARBA00022729"/>
    </source>
</evidence>
<evidence type="ECO:0000256" key="4">
    <source>
        <dbReference type="ARBA" id="ARBA00023136"/>
    </source>
</evidence>
<dbReference type="EMBL" id="LJUJ01000012">
    <property type="protein sequence ID" value="KPK63470.1"/>
    <property type="molecule type" value="Genomic_DNA"/>
</dbReference>
<dbReference type="InterPro" id="IPR001775">
    <property type="entry name" value="GspD/PilQ"/>
</dbReference>
<keyword evidence="3 9" id="KW-0732">Signal</keyword>
<proteinExistence type="inferred from homology"/>
<dbReference type="PANTHER" id="PTHR30604:SF1">
    <property type="entry name" value="DNA UTILIZATION PROTEIN HOFQ"/>
    <property type="match status" value="1"/>
</dbReference>
<protein>
    <recommendedName>
        <fullName evidence="10">Secretin/TonB short N-terminal domain-containing protein</fullName>
    </recommendedName>
</protein>
<dbReference type="GO" id="GO:0009306">
    <property type="term" value="P:protein secretion"/>
    <property type="evidence" value="ECO:0007669"/>
    <property type="project" value="InterPro"/>
</dbReference>